<comment type="caution">
    <text evidence="1">The sequence shown here is derived from an EMBL/GenBank/DDBJ whole genome shotgun (WGS) entry which is preliminary data.</text>
</comment>
<organism evidence="1 2">
    <name type="scientific">Pseudomonas helleri</name>
    <dbReference type="NCBI Taxonomy" id="1608996"/>
    <lineage>
        <taxon>Bacteria</taxon>
        <taxon>Pseudomonadati</taxon>
        <taxon>Pseudomonadota</taxon>
        <taxon>Gammaproteobacteria</taxon>
        <taxon>Pseudomonadales</taxon>
        <taxon>Pseudomonadaceae</taxon>
        <taxon>Pseudomonas</taxon>
    </lineage>
</organism>
<dbReference type="AlphaFoldDB" id="A0A6L5I000"/>
<dbReference type="EMBL" id="WIVU01000068">
    <property type="protein sequence ID" value="MQU08608.1"/>
    <property type="molecule type" value="Genomic_DNA"/>
</dbReference>
<evidence type="ECO:0008006" key="3">
    <source>
        <dbReference type="Google" id="ProtNLM"/>
    </source>
</evidence>
<evidence type="ECO:0000313" key="1">
    <source>
        <dbReference type="EMBL" id="MQU08608.1"/>
    </source>
</evidence>
<accession>A0A6L5I000</accession>
<reference evidence="1 2" key="1">
    <citation type="submission" date="2019-10" db="EMBL/GenBank/DDBJ databases">
        <title>Evaluation of single-gene subtyping targets for Pseudomonas.</title>
        <authorList>
            <person name="Reichler S.J."/>
            <person name="Orsi R.H."/>
            <person name="Wiedmann M."/>
            <person name="Martin N.H."/>
            <person name="Murphy S.I."/>
        </authorList>
    </citation>
    <scope>NUCLEOTIDE SEQUENCE [LARGE SCALE GENOMIC DNA]</scope>
    <source>
        <strain evidence="1 2">FSL R10-1637</strain>
    </source>
</reference>
<proteinExistence type="predicted"/>
<dbReference type="Proteomes" id="UP000478064">
    <property type="component" value="Unassembled WGS sequence"/>
</dbReference>
<protein>
    <recommendedName>
        <fullName evidence="3">Glutamate 5-kinase</fullName>
    </recommendedName>
</protein>
<dbReference type="RefSeq" id="WP_153375454.1">
    <property type="nucleotide sequence ID" value="NZ_WIVU01000068.1"/>
</dbReference>
<sequence>MGMREEIQAELAEAFDDEDGLADAVQPFTGGITLPGTWDPVTEIGGEPTVIAYSGRGVFGSFDSRLVDGAQILATDVRLLALQNETTGIPSVGHKLNGYDVKNVQQDPARATWVIQLRKV</sequence>
<gene>
    <name evidence="1" type="ORF">GHO27_23385</name>
</gene>
<name>A0A6L5I000_9PSED</name>
<evidence type="ECO:0000313" key="2">
    <source>
        <dbReference type="Proteomes" id="UP000478064"/>
    </source>
</evidence>